<dbReference type="EMBL" id="FO082050">
    <property type="protein sequence ID" value="CCE82629.1"/>
    <property type="molecule type" value="Genomic_DNA"/>
</dbReference>
<keyword evidence="2" id="KW-0012">Acyltransferase</keyword>
<dbReference type="InterPro" id="IPR000182">
    <property type="entry name" value="GNAT_dom"/>
</dbReference>
<dbReference type="OrthoDB" id="47374at2759"/>
<accession>G8YCE8</accession>
<name>G8YCE8_PICSO</name>
<evidence type="ECO:0000256" key="2">
    <source>
        <dbReference type="ARBA" id="ARBA00023315"/>
    </source>
</evidence>
<dbReference type="InterPro" id="IPR016181">
    <property type="entry name" value="Acyl_CoA_acyltransferase"/>
</dbReference>
<evidence type="ECO:0000313" key="4">
    <source>
        <dbReference type="EMBL" id="CCE82629.1"/>
    </source>
</evidence>
<dbReference type="PANTHER" id="PTHR42919">
    <property type="entry name" value="N-ALPHA-ACETYLTRANSFERASE"/>
    <property type="match status" value="1"/>
</dbReference>
<feature type="domain" description="N-acetyltransferase" evidence="3">
    <location>
        <begin position="6"/>
        <end position="174"/>
    </location>
</feature>
<proteinExistence type="predicted"/>
<dbReference type="GO" id="GO:0007064">
    <property type="term" value="P:mitotic sister chromatid cohesion"/>
    <property type="evidence" value="ECO:0007669"/>
    <property type="project" value="TreeGrafter"/>
</dbReference>
<dbReference type="eggNOG" id="KOG3138">
    <property type="taxonomic scope" value="Eukaryota"/>
</dbReference>
<evidence type="ECO:0000256" key="1">
    <source>
        <dbReference type="ARBA" id="ARBA00022679"/>
    </source>
</evidence>
<dbReference type="GO" id="GO:0016747">
    <property type="term" value="F:acyltransferase activity, transferring groups other than amino-acyl groups"/>
    <property type="evidence" value="ECO:0007669"/>
    <property type="project" value="InterPro"/>
</dbReference>
<dbReference type="GO" id="GO:0031415">
    <property type="term" value="C:NatA complex"/>
    <property type="evidence" value="ECO:0007669"/>
    <property type="project" value="TreeGrafter"/>
</dbReference>
<dbReference type="STRING" id="559304.G8YCE8"/>
<dbReference type="InterPro" id="IPR051556">
    <property type="entry name" value="N-term/lysine_N-AcTrnsfr"/>
</dbReference>
<evidence type="ECO:0000259" key="3">
    <source>
        <dbReference type="PROSITE" id="PS51186"/>
    </source>
</evidence>
<dbReference type="PROSITE" id="PS51186">
    <property type="entry name" value="GNAT"/>
    <property type="match status" value="1"/>
</dbReference>
<dbReference type="Gene3D" id="3.40.630.30">
    <property type="match status" value="1"/>
</dbReference>
<dbReference type="PANTHER" id="PTHR42919:SF8">
    <property type="entry name" value="N-ALPHA-ACETYLTRANSFERASE 50"/>
    <property type="match status" value="1"/>
</dbReference>
<keyword evidence="5" id="KW-1185">Reference proteome</keyword>
<dbReference type="OMA" id="EYAGAIC"/>
<protein>
    <submittedName>
        <fullName evidence="4">Piso0_002363 protein</fullName>
    </submittedName>
</protein>
<dbReference type="FunCoup" id="G8YCE8">
    <property type="interactions" value="93"/>
</dbReference>
<dbReference type="HOGENOM" id="CLU_013985_5_3_1"/>
<sequence length="174" mass="19938">MGRSVISLDDLTRNNLGTFKKINEVSLPTRYDDEWYEKSFEKNYITKLAFYAELPVGAVRAKAFNCNQIGASYESNQSSKSVQEGVPNSIYVESLAVLEAYRGVGIGNALLNFVIEDTKKRFIHEIVLHVHVDNTEVIEWYKRKGFEQKSEIVKNYYEKQNIANPHAIILSLRV</sequence>
<dbReference type="Pfam" id="PF00583">
    <property type="entry name" value="Acetyltransf_1"/>
    <property type="match status" value="1"/>
</dbReference>
<dbReference type="CDD" id="cd04301">
    <property type="entry name" value="NAT_SF"/>
    <property type="match status" value="1"/>
</dbReference>
<organism evidence="4 5">
    <name type="scientific">Pichia sorbitophila (strain ATCC MYA-4447 / BCRC 22081 / CBS 7064 / NBRC 10061 / NRRL Y-12695)</name>
    <name type="common">Hybrid yeast</name>
    <dbReference type="NCBI Taxonomy" id="559304"/>
    <lineage>
        <taxon>Eukaryota</taxon>
        <taxon>Fungi</taxon>
        <taxon>Dikarya</taxon>
        <taxon>Ascomycota</taxon>
        <taxon>Saccharomycotina</taxon>
        <taxon>Pichiomycetes</taxon>
        <taxon>Debaryomycetaceae</taxon>
        <taxon>Millerozyma</taxon>
    </lineage>
</organism>
<keyword evidence="1" id="KW-0808">Transferase</keyword>
<dbReference type="InParanoid" id="G8YCE8"/>
<dbReference type="Proteomes" id="UP000005222">
    <property type="component" value="Chromosome J"/>
</dbReference>
<reference evidence="4 5" key="1">
    <citation type="journal article" date="2012" name="G3 (Bethesda)">
        <title>Pichia sorbitophila, an interspecies yeast hybrid reveals early steps of genome resolution following polyploidization.</title>
        <authorList>
            <person name="Leh Louis V."/>
            <person name="Despons L."/>
            <person name="Friedrich A."/>
            <person name="Martin T."/>
            <person name="Durrens P."/>
            <person name="Casaregola S."/>
            <person name="Neuveglise C."/>
            <person name="Fairhead C."/>
            <person name="Marck C."/>
            <person name="Cruz J.A."/>
            <person name="Straub M.L."/>
            <person name="Kugler V."/>
            <person name="Sacerdot C."/>
            <person name="Uzunov Z."/>
            <person name="Thierry A."/>
            <person name="Weiss S."/>
            <person name="Bleykasten C."/>
            <person name="De Montigny J."/>
            <person name="Jacques N."/>
            <person name="Jung P."/>
            <person name="Lemaire M."/>
            <person name="Mallet S."/>
            <person name="Morel G."/>
            <person name="Richard G.F."/>
            <person name="Sarkar A."/>
            <person name="Savel G."/>
            <person name="Schacherer J."/>
            <person name="Seret M.L."/>
            <person name="Talla E."/>
            <person name="Samson G."/>
            <person name="Jubin C."/>
            <person name="Poulain J."/>
            <person name="Vacherie B."/>
            <person name="Barbe V."/>
            <person name="Pelletier E."/>
            <person name="Sherman D.J."/>
            <person name="Westhof E."/>
            <person name="Weissenbach J."/>
            <person name="Baret P.V."/>
            <person name="Wincker P."/>
            <person name="Gaillardin C."/>
            <person name="Dujon B."/>
            <person name="Souciet J.L."/>
        </authorList>
    </citation>
    <scope>NUCLEOTIDE SEQUENCE [LARGE SCALE GENOMIC DNA]</scope>
    <source>
        <strain evidence="5">ATCC MYA-4447 / BCRC 22081 / CBS 7064 / NBRC 10061 / NRRL Y-12695</strain>
    </source>
</reference>
<gene>
    <name evidence="4" type="primary">Piso0_002363</name>
    <name evidence="4" type="ORF">GNLVRS01_PISO0J10371g</name>
</gene>
<dbReference type="SUPFAM" id="SSF55729">
    <property type="entry name" value="Acyl-CoA N-acyltransferases (Nat)"/>
    <property type="match status" value="1"/>
</dbReference>
<dbReference type="AlphaFoldDB" id="G8YCE8"/>
<evidence type="ECO:0000313" key="5">
    <source>
        <dbReference type="Proteomes" id="UP000005222"/>
    </source>
</evidence>